<sequence>MPWTKEPPGERRQKRGTCFVILEVSQAKKRLADVCFGRIQSLCSVSREVDAPEHSQALHPNHLRGGGFLQSGTLTPVLPEDQHLFGFRLLNSTEFIFAGSELGAKGDLELRSASPAPKGESVRVP</sequence>
<reference evidence="1 2" key="1">
    <citation type="submission" date="2016-02" db="EMBL/GenBank/DDBJ databases">
        <title>Band-tailed pigeon sequencing and assembly.</title>
        <authorList>
            <person name="Soares A.E."/>
            <person name="Novak B.J."/>
            <person name="Rice E.S."/>
            <person name="O'Connell B."/>
            <person name="Chang D."/>
            <person name="Weber S."/>
            <person name="Shapiro B."/>
        </authorList>
    </citation>
    <scope>NUCLEOTIDE SEQUENCE [LARGE SCALE GENOMIC DNA]</scope>
    <source>
        <strain evidence="1">BTP2013</strain>
        <tissue evidence="1">Blood</tissue>
    </source>
</reference>
<dbReference type="EMBL" id="LSYS01006902">
    <property type="protein sequence ID" value="OPJ73632.1"/>
    <property type="molecule type" value="Genomic_DNA"/>
</dbReference>
<accession>A0A1V4JN54</accession>
<dbReference type="AlphaFoldDB" id="A0A1V4JN54"/>
<keyword evidence="2" id="KW-1185">Reference proteome</keyword>
<protein>
    <submittedName>
        <fullName evidence="1">Uncharacterized protein</fullName>
    </submittedName>
</protein>
<organism evidence="1 2">
    <name type="scientific">Patagioenas fasciata monilis</name>
    <dbReference type="NCBI Taxonomy" id="372326"/>
    <lineage>
        <taxon>Eukaryota</taxon>
        <taxon>Metazoa</taxon>
        <taxon>Chordata</taxon>
        <taxon>Craniata</taxon>
        <taxon>Vertebrata</taxon>
        <taxon>Euteleostomi</taxon>
        <taxon>Archelosauria</taxon>
        <taxon>Archosauria</taxon>
        <taxon>Dinosauria</taxon>
        <taxon>Saurischia</taxon>
        <taxon>Theropoda</taxon>
        <taxon>Coelurosauria</taxon>
        <taxon>Aves</taxon>
        <taxon>Neognathae</taxon>
        <taxon>Neoaves</taxon>
        <taxon>Columbimorphae</taxon>
        <taxon>Columbiformes</taxon>
        <taxon>Columbidae</taxon>
        <taxon>Patagioenas</taxon>
    </lineage>
</organism>
<evidence type="ECO:0000313" key="1">
    <source>
        <dbReference type="EMBL" id="OPJ73632.1"/>
    </source>
</evidence>
<evidence type="ECO:0000313" key="2">
    <source>
        <dbReference type="Proteomes" id="UP000190648"/>
    </source>
</evidence>
<proteinExistence type="predicted"/>
<dbReference type="OrthoDB" id="45365at2759"/>
<dbReference type="Proteomes" id="UP000190648">
    <property type="component" value="Unassembled WGS sequence"/>
</dbReference>
<gene>
    <name evidence="1" type="ORF">AV530_005948</name>
</gene>
<name>A0A1V4JN54_PATFA</name>
<comment type="caution">
    <text evidence="1">The sequence shown here is derived from an EMBL/GenBank/DDBJ whole genome shotgun (WGS) entry which is preliminary data.</text>
</comment>